<dbReference type="AlphaFoldDB" id="A0A9D1M6P0"/>
<dbReference type="Gene3D" id="3.10.450.50">
    <property type="match status" value="1"/>
</dbReference>
<evidence type="ECO:0000313" key="3">
    <source>
        <dbReference type="Proteomes" id="UP000824112"/>
    </source>
</evidence>
<evidence type="ECO:0000313" key="2">
    <source>
        <dbReference type="EMBL" id="HIU54790.1"/>
    </source>
</evidence>
<reference evidence="2" key="1">
    <citation type="submission" date="2020-10" db="EMBL/GenBank/DDBJ databases">
        <authorList>
            <person name="Gilroy R."/>
        </authorList>
    </citation>
    <scope>NUCLEOTIDE SEQUENCE</scope>
    <source>
        <strain evidence="2">CHK158-818</strain>
    </source>
</reference>
<dbReference type="Pfam" id="PF16022">
    <property type="entry name" value="DUF4783"/>
    <property type="match status" value="1"/>
</dbReference>
<dbReference type="Proteomes" id="UP000824112">
    <property type="component" value="Unassembled WGS sequence"/>
</dbReference>
<accession>A0A9D1M6P0</accession>
<gene>
    <name evidence="2" type="ORF">IAB03_03165</name>
</gene>
<dbReference type="InterPro" id="IPR031977">
    <property type="entry name" value="DUF4783"/>
</dbReference>
<organism evidence="2 3">
    <name type="scientific">Candidatus Gallibacteroides avistercoris</name>
    <dbReference type="NCBI Taxonomy" id="2840833"/>
    <lineage>
        <taxon>Bacteria</taxon>
        <taxon>Pseudomonadati</taxon>
        <taxon>Bacteroidota</taxon>
        <taxon>Bacteroidia</taxon>
        <taxon>Bacteroidales</taxon>
        <taxon>Bacteroidaceae</taxon>
        <taxon>Bacteroidaceae incertae sedis</taxon>
        <taxon>Candidatus Gallibacteroides</taxon>
    </lineage>
</organism>
<name>A0A9D1M6P0_9BACT</name>
<feature type="chain" id="PRO_5038911946" evidence="1">
    <location>
        <begin position="22"/>
        <end position="133"/>
    </location>
</feature>
<feature type="signal peptide" evidence="1">
    <location>
        <begin position="1"/>
        <end position="21"/>
    </location>
</feature>
<evidence type="ECO:0000256" key="1">
    <source>
        <dbReference type="SAM" id="SignalP"/>
    </source>
</evidence>
<sequence>MIKGRLFFLLLSFFVSTFAMVAQEELPKEMVSAFKKGEAESLKPYLADKVQFIVEGKENEPLIQKEAIVYLKQFFEQNRPSEFSVLHKSIRQNTGFFIARLTAAERKLRLYCLFTATGDQLKINRMRIDKFIE</sequence>
<comment type="caution">
    <text evidence="2">The sequence shown here is derived from an EMBL/GenBank/DDBJ whole genome shotgun (WGS) entry which is preliminary data.</text>
</comment>
<reference evidence="2" key="2">
    <citation type="journal article" date="2021" name="PeerJ">
        <title>Extensive microbial diversity within the chicken gut microbiome revealed by metagenomics and culture.</title>
        <authorList>
            <person name="Gilroy R."/>
            <person name="Ravi A."/>
            <person name="Getino M."/>
            <person name="Pursley I."/>
            <person name="Horton D.L."/>
            <person name="Alikhan N.F."/>
            <person name="Baker D."/>
            <person name="Gharbi K."/>
            <person name="Hall N."/>
            <person name="Watson M."/>
            <person name="Adriaenssens E.M."/>
            <person name="Foster-Nyarko E."/>
            <person name="Jarju S."/>
            <person name="Secka A."/>
            <person name="Antonio M."/>
            <person name="Oren A."/>
            <person name="Chaudhuri R.R."/>
            <person name="La Ragione R."/>
            <person name="Hildebrand F."/>
            <person name="Pallen M.J."/>
        </authorList>
    </citation>
    <scope>NUCLEOTIDE SEQUENCE</scope>
    <source>
        <strain evidence="2">CHK158-818</strain>
    </source>
</reference>
<proteinExistence type="predicted"/>
<dbReference type="EMBL" id="DVNA01000071">
    <property type="protein sequence ID" value="HIU54790.1"/>
    <property type="molecule type" value="Genomic_DNA"/>
</dbReference>
<protein>
    <submittedName>
        <fullName evidence="2">DUF4783 domain-containing protein</fullName>
    </submittedName>
</protein>
<keyword evidence="1" id="KW-0732">Signal</keyword>